<organism evidence="1">
    <name type="scientific">Anguilla anguilla</name>
    <name type="common">European freshwater eel</name>
    <name type="synonym">Muraena anguilla</name>
    <dbReference type="NCBI Taxonomy" id="7936"/>
    <lineage>
        <taxon>Eukaryota</taxon>
        <taxon>Metazoa</taxon>
        <taxon>Chordata</taxon>
        <taxon>Craniata</taxon>
        <taxon>Vertebrata</taxon>
        <taxon>Euteleostomi</taxon>
        <taxon>Actinopterygii</taxon>
        <taxon>Neopterygii</taxon>
        <taxon>Teleostei</taxon>
        <taxon>Anguilliformes</taxon>
        <taxon>Anguillidae</taxon>
        <taxon>Anguilla</taxon>
    </lineage>
</organism>
<proteinExistence type="predicted"/>
<reference evidence="1" key="1">
    <citation type="submission" date="2014-11" db="EMBL/GenBank/DDBJ databases">
        <authorList>
            <person name="Amaro Gonzalez C."/>
        </authorList>
    </citation>
    <scope>NUCLEOTIDE SEQUENCE</scope>
</reference>
<sequence length="33" mass="4115">MEKNEVGRIYNSQEFYINIRKKMKTIRSMNYQT</sequence>
<name>A0A0E9WJ69_ANGAN</name>
<reference evidence="1" key="2">
    <citation type="journal article" date="2015" name="Fish Shellfish Immunol.">
        <title>Early steps in the European eel (Anguilla anguilla)-Vibrio vulnificus interaction in the gills: Role of the RtxA13 toxin.</title>
        <authorList>
            <person name="Callol A."/>
            <person name="Pajuelo D."/>
            <person name="Ebbesson L."/>
            <person name="Teles M."/>
            <person name="MacKenzie S."/>
            <person name="Amaro C."/>
        </authorList>
    </citation>
    <scope>NUCLEOTIDE SEQUENCE</scope>
</reference>
<evidence type="ECO:0000313" key="1">
    <source>
        <dbReference type="EMBL" id="JAH90316.1"/>
    </source>
</evidence>
<accession>A0A0E9WJ69</accession>
<protein>
    <submittedName>
        <fullName evidence="1">Uncharacterized protein</fullName>
    </submittedName>
</protein>
<dbReference type="AlphaFoldDB" id="A0A0E9WJ69"/>
<dbReference type="EMBL" id="GBXM01018261">
    <property type="protein sequence ID" value="JAH90316.1"/>
    <property type="molecule type" value="Transcribed_RNA"/>
</dbReference>